<dbReference type="Proteomes" id="UP001374579">
    <property type="component" value="Unassembled WGS sequence"/>
</dbReference>
<keyword evidence="5" id="KW-1185">Reference proteome</keyword>
<dbReference type="PANTHER" id="PTHR14949:SF56">
    <property type="entry name" value="EGF-LIKE-DOMAIN, MULTIPLE 7"/>
    <property type="match status" value="1"/>
</dbReference>
<gene>
    <name evidence="4" type="ORF">V1264_022725</name>
</gene>
<proteinExistence type="predicted"/>
<dbReference type="InterPro" id="IPR009030">
    <property type="entry name" value="Growth_fac_rcpt_cys_sf"/>
</dbReference>
<evidence type="ECO:0000313" key="4">
    <source>
        <dbReference type="EMBL" id="KAK7099641.1"/>
    </source>
</evidence>
<dbReference type="EMBL" id="JBAMIC010000011">
    <property type="protein sequence ID" value="KAK7099641.1"/>
    <property type="molecule type" value="Genomic_DNA"/>
</dbReference>
<protein>
    <recommendedName>
        <fullName evidence="6">EGF-like domain-containing protein</fullName>
    </recommendedName>
</protein>
<dbReference type="AlphaFoldDB" id="A0AAN9B5H2"/>
<evidence type="ECO:0008006" key="6">
    <source>
        <dbReference type="Google" id="ProtNLM"/>
    </source>
</evidence>
<accession>A0AAN9B5H2</accession>
<organism evidence="4 5">
    <name type="scientific">Littorina saxatilis</name>
    <dbReference type="NCBI Taxonomy" id="31220"/>
    <lineage>
        <taxon>Eukaryota</taxon>
        <taxon>Metazoa</taxon>
        <taxon>Spiralia</taxon>
        <taxon>Lophotrochozoa</taxon>
        <taxon>Mollusca</taxon>
        <taxon>Gastropoda</taxon>
        <taxon>Caenogastropoda</taxon>
        <taxon>Littorinimorpha</taxon>
        <taxon>Littorinoidea</taxon>
        <taxon>Littorinidae</taxon>
        <taxon>Littorina</taxon>
    </lineage>
</organism>
<sequence>MKLCLLRLLSLLCLLVLCLCSPECNWNGHYTQSQCQCYEGFTGSKCERDCHCQGHGSCKSDGTCECETGWKWSASQHKCVWDCSCHGGAQCIGPGECGCSHTCKWGACRNGQCVCYEGYKGDDCSHYDRNIMLNKDVQVGLNLGGLAYYQSEIKWVDVSKQSSQWHTQRHEWDWDTKELDKIPLRKDGYPSSFPAGLNVAKTIFQGWGELAPTGNYTLLYDGEGSIGFRLSTVHVHYQSKGRIVVEIPKFQHDGIQIRITETNPHNPLHNLRFVSPGYEHIYQRFPYHPFFLEFLKRFTEARYMDFLHTNGHKPEPTTWNTRRTPDYHTQDGEYGGAIEHLVEISNWAGLDAWVCVPHAADDDFVRQFAAYVKRNLRPDLKVYVEYSNEVWGTGFRQSHYAKEKGKPLWPGDDDMTINMKYLVKRASEVADIWSSIWSGNDRQRLTNVVGWDTGKQTEYDHFMQILGSKKTKFQALTVTEYFLCGAPFFNHPSDFAKMSMSQIKQSCDNDLANQKRIDQHYMDLAKAHGMKLVMYEGGPLMFAPSNADGPVTDKCMAFNRDPHIRPAILDIMNAWYSTVTTNSANSRPGGIFNYFSSLGLFNKWGSWGIAEYTGQDLYTAPKWLAVQTFISDHWPNTLLGPKCSFTQDQATNTAFGCFPSGGHYVCAKSADNGHSWTNLPSLHQSSSDHVTLDGYDVKEKKLYVRVMDRTYVSKYHVYSENTRSWTTMKSIPYFADEFAPSVIPRMPADADHGLSSQTHC</sequence>
<evidence type="ECO:0000256" key="3">
    <source>
        <dbReference type="SAM" id="SignalP"/>
    </source>
</evidence>
<reference evidence="4 5" key="1">
    <citation type="submission" date="2024-02" db="EMBL/GenBank/DDBJ databases">
        <title>Chromosome-scale genome assembly of the rough periwinkle Littorina saxatilis.</title>
        <authorList>
            <person name="De Jode A."/>
            <person name="Faria R."/>
            <person name="Formenti G."/>
            <person name="Sims Y."/>
            <person name="Smith T.P."/>
            <person name="Tracey A."/>
            <person name="Wood J.M.D."/>
            <person name="Zagrodzka Z.B."/>
            <person name="Johannesson K."/>
            <person name="Butlin R.K."/>
            <person name="Leder E.H."/>
        </authorList>
    </citation>
    <scope>NUCLEOTIDE SEQUENCE [LARGE SCALE GENOMIC DNA]</scope>
    <source>
        <strain evidence="4">Snail1</strain>
        <tissue evidence="4">Muscle</tissue>
    </source>
</reference>
<feature type="chain" id="PRO_5042987827" description="EGF-like domain-containing protein" evidence="3">
    <location>
        <begin position="21"/>
        <end position="760"/>
    </location>
</feature>
<evidence type="ECO:0000313" key="5">
    <source>
        <dbReference type="Proteomes" id="UP001374579"/>
    </source>
</evidence>
<dbReference type="SUPFAM" id="SSF57184">
    <property type="entry name" value="Growth factor receptor domain"/>
    <property type="match status" value="1"/>
</dbReference>
<name>A0AAN9B5H2_9CAEN</name>
<comment type="caution">
    <text evidence="4">The sequence shown here is derived from an EMBL/GenBank/DDBJ whole genome shotgun (WGS) entry which is preliminary data.</text>
</comment>
<feature type="signal peptide" evidence="3">
    <location>
        <begin position="1"/>
        <end position="20"/>
    </location>
</feature>
<evidence type="ECO:0000256" key="2">
    <source>
        <dbReference type="ARBA" id="ARBA00023157"/>
    </source>
</evidence>
<dbReference type="Gene3D" id="2.10.25.10">
    <property type="entry name" value="Laminin"/>
    <property type="match status" value="1"/>
</dbReference>
<keyword evidence="2" id="KW-1015">Disulfide bond</keyword>
<keyword evidence="1 3" id="KW-0732">Signal</keyword>
<dbReference type="PANTHER" id="PTHR14949">
    <property type="entry name" value="EGF-LIKE-DOMAIN, MULTIPLE 7, 8"/>
    <property type="match status" value="1"/>
</dbReference>
<evidence type="ECO:0000256" key="1">
    <source>
        <dbReference type="ARBA" id="ARBA00022729"/>
    </source>
</evidence>
<dbReference type="InterPro" id="IPR050969">
    <property type="entry name" value="Dev_Signal_Modulators"/>
</dbReference>